<name>A0ABR2FIB5_9ROSI</name>
<evidence type="ECO:0000256" key="1">
    <source>
        <dbReference type="SAM" id="MobiDB-lite"/>
    </source>
</evidence>
<accession>A0ABR2FIB5</accession>
<keyword evidence="3" id="KW-1185">Reference proteome</keyword>
<evidence type="ECO:0000313" key="3">
    <source>
        <dbReference type="Proteomes" id="UP001472677"/>
    </source>
</evidence>
<proteinExistence type="predicted"/>
<organism evidence="2 3">
    <name type="scientific">Hibiscus sabdariffa</name>
    <name type="common">roselle</name>
    <dbReference type="NCBI Taxonomy" id="183260"/>
    <lineage>
        <taxon>Eukaryota</taxon>
        <taxon>Viridiplantae</taxon>
        <taxon>Streptophyta</taxon>
        <taxon>Embryophyta</taxon>
        <taxon>Tracheophyta</taxon>
        <taxon>Spermatophyta</taxon>
        <taxon>Magnoliopsida</taxon>
        <taxon>eudicotyledons</taxon>
        <taxon>Gunneridae</taxon>
        <taxon>Pentapetalae</taxon>
        <taxon>rosids</taxon>
        <taxon>malvids</taxon>
        <taxon>Malvales</taxon>
        <taxon>Malvaceae</taxon>
        <taxon>Malvoideae</taxon>
        <taxon>Hibiscus</taxon>
    </lineage>
</organism>
<feature type="region of interest" description="Disordered" evidence="1">
    <location>
        <begin position="82"/>
        <end position="103"/>
    </location>
</feature>
<evidence type="ECO:0000313" key="2">
    <source>
        <dbReference type="EMBL" id="KAK8580606.1"/>
    </source>
</evidence>
<reference evidence="2 3" key="1">
    <citation type="journal article" date="2024" name="G3 (Bethesda)">
        <title>Genome assembly of Hibiscus sabdariffa L. provides insights into metabolisms of medicinal natural products.</title>
        <authorList>
            <person name="Kim T."/>
        </authorList>
    </citation>
    <scope>NUCLEOTIDE SEQUENCE [LARGE SCALE GENOMIC DNA]</scope>
    <source>
        <strain evidence="2">TK-2024</strain>
        <tissue evidence="2">Old leaves</tissue>
    </source>
</reference>
<protein>
    <submittedName>
        <fullName evidence="2">Uncharacterized protein</fullName>
    </submittedName>
</protein>
<dbReference type="EMBL" id="JBBPBM010000006">
    <property type="protein sequence ID" value="KAK8580606.1"/>
    <property type="molecule type" value="Genomic_DNA"/>
</dbReference>
<sequence>MSVVWTVEGSCSLQEQIVPGASCVTWDEKAEIVESVAGNWDINEVPEMTFDVDVQEIGAANLGNGDQMDIPFNDLDALQSSTIENQNDEIESESDNFMDALNT</sequence>
<comment type="caution">
    <text evidence="2">The sequence shown here is derived from an EMBL/GenBank/DDBJ whole genome shotgun (WGS) entry which is preliminary data.</text>
</comment>
<gene>
    <name evidence="2" type="ORF">V6N12_070868</name>
</gene>
<dbReference type="Proteomes" id="UP001472677">
    <property type="component" value="Unassembled WGS sequence"/>
</dbReference>
<feature type="compositionally biased region" description="Acidic residues" evidence="1">
    <location>
        <begin position="86"/>
        <end position="96"/>
    </location>
</feature>